<proteinExistence type="inferred from homology"/>
<feature type="chain" id="PRO_5040214272" description="Glycosyl transferase 64 domain-containing protein" evidence="4">
    <location>
        <begin position="22"/>
        <end position="344"/>
    </location>
</feature>
<keyword evidence="2" id="KW-0808">Transferase</keyword>
<comment type="caution">
    <text evidence="6">The sequence shown here is derived from an EMBL/GenBank/DDBJ whole genome shotgun (WGS) entry which is preliminary data.</text>
</comment>
<evidence type="ECO:0000313" key="6">
    <source>
        <dbReference type="EMBL" id="KAJ8448742.1"/>
    </source>
</evidence>
<dbReference type="GO" id="GO:0016020">
    <property type="term" value="C:membrane"/>
    <property type="evidence" value="ECO:0007669"/>
    <property type="project" value="InterPro"/>
</dbReference>
<evidence type="ECO:0000256" key="4">
    <source>
        <dbReference type="SAM" id="SignalP"/>
    </source>
</evidence>
<dbReference type="OrthoDB" id="5954868at2759"/>
<dbReference type="InterPro" id="IPR053318">
    <property type="entry name" value="GT64"/>
</dbReference>
<dbReference type="PANTHER" id="PTHR48409">
    <property type="entry name" value="GLYCOSYLTRANSFERASE FAMILY PROTEIN 64 C3"/>
    <property type="match status" value="1"/>
</dbReference>
<reference evidence="6" key="1">
    <citation type="submission" date="2022-04" db="EMBL/GenBank/DDBJ databases">
        <title>Carnegiea gigantea Genome sequencing and assembly v2.</title>
        <authorList>
            <person name="Copetti D."/>
            <person name="Sanderson M.J."/>
            <person name="Burquez A."/>
            <person name="Wojciechowski M.F."/>
        </authorList>
    </citation>
    <scope>NUCLEOTIDE SEQUENCE</scope>
    <source>
        <strain evidence="6">SGP5-SGP5p</strain>
        <tissue evidence="6">Aerial part</tissue>
    </source>
</reference>
<organism evidence="6 7">
    <name type="scientific">Carnegiea gigantea</name>
    <dbReference type="NCBI Taxonomy" id="171969"/>
    <lineage>
        <taxon>Eukaryota</taxon>
        <taxon>Viridiplantae</taxon>
        <taxon>Streptophyta</taxon>
        <taxon>Embryophyta</taxon>
        <taxon>Tracheophyta</taxon>
        <taxon>Spermatophyta</taxon>
        <taxon>Magnoliopsida</taxon>
        <taxon>eudicotyledons</taxon>
        <taxon>Gunneridae</taxon>
        <taxon>Pentapetalae</taxon>
        <taxon>Caryophyllales</taxon>
        <taxon>Cactineae</taxon>
        <taxon>Cactaceae</taxon>
        <taxon>Cactoideae</taxon>
        <taxon>Echinocereeae</taxon>
        <taxon>Carnegiea</taxon>
    </lineage>
</organism>
<dbReference type="InterPro" id="IPR015338">
    <property type="entry name" value="GT64_dom"/>
</dbReference>
<keyword evidence="4" id="KW-0732">Signal</keyword>
<dbReference type="GO" id="GO:0016757">
    <property type="term" value="F:glycosyltransferase activity"/>
    <property type="evidence" value="ECO:0007669"/>
    <property type="project" value="InterPro"/>
</dbReference>
<keyword evidence="7" id="KW-1185">Reference proteome</keyword>
<gene>
    <name evidence="6" type="ORF">Cgig2_011363</name>
</gene>
<accession>A0A9Q1KU87</accession>
<dbReference type="PANTHER" id="PTHR48409:SF1">
    <property type="entry name" value="GLYCOSYLTRANSFERASE FAMILY PROTEIN 64 C3"/>
    <property type="match status" value="1"/>
</dbReference>
<evidence type="ECO:0000256" key="2">
    <source>
        <dbReference type="ARBA" id="ARBA00022679"/>
    </source>
</evidence>
<dbReference type="Pfam" id="PF09258">
    <property type="entry name" value="Glyco_transf_64"/>
    <property type="match status" value="1"/>
</dbReference>
<name>A0A9Q1KU87_9CARY</name>
<feature type="domain" description="Glycosyl transferase 64" evidence="5">
    <location>
        <begin position="48"/>
        <end position="315"/>
    </location>
</feature>
<comment type="similarity">
    <text evidence="1">Belongs to the glycosyltransferase 64 family.</text>
</comment>
<keyword evidence="3" id="KW-1015">Disulfide bond</keyword>
<dbReference type="InterPro" id="IPR029044">
    <property type="entry name" value="Nucleotide-diphossugar_trans"/>
</dbReference>
<protein>
    <recommendedName>
        <fullName evidence="5">Glycosyl transferase 64 domain-containing protein</fullName>
    </recommendedName>
</protein>
<feature type="signal peptide" evidence="4">
    <location>
        <begin position="1"/>
        <end position="21"/>
    </location>
</feature>
<dbReference type="FunFam" id="3.90.550.10:FF:000221">
    <property type="entry name" value="Glycosyltransferase family protein 47"/>
    <property type="match status" value="1"/>
</dbReference>
<dbReference type="AlphaFoldDB" id="A0A9Q1KU87"/>
<dbReference type="EMBL" id="JAKOGI010000027">
    <property type="protein sequence ID" value="KAJ8448742.1"/>
    <property type="molecule type" value="Genomic_DNA"/>
</dbReference>
<dbReference type="Proteomes" id="UP001153076">
    <property type="component" value="Unassembled WGS sequence"/>
</dbReference>
<evidence type="ECO:0000313" key="7">
    <source>
        <dbReference type="Proteomes" id="UP001153076"/>
    </source>
</evidence>
<evidence type="ECO:0000259" key="5">
    <source>
        <dbReference type="Pfam" id="PF09258"/>
    </source>
</evidence>
<evidence type="ECO:0000256" key="3">
    <source>
        <dbReference type="ARBA" id="ARBA00023157"/>
    </source>
</evidence>
<evidence type="ECO:0000256" key="1">
    <source>
        <dbReference type="ARBA" id="ARBA00008700"/>
    </source>
</evidence>
<dbReference type="Gene3D" id="3.90.550.10">
    <property type="entry name" value="Spore Coat Polysaccharide Biosynthesis Protein SpsA, Chain A"/>
    <property type="match status" value="1"/>
</dbReference>
<sequence>MEVKPIFSLLYLFSLLFPTLSLRFLTSNSNPCDPKTLANLQSLRHDQLTVLINGYSELRIPHLRAIAGAYAASPFVADVAVLWGNPSTPAETLAALSRNLSLLYSAGAPVTVVAQGSNSLNSRFLPRRWIRTRGVVICDDDVEVDPKSVDFAFRIWQQNQDRLIGLFARSHDLDLIRKEWIYTVHPDRYSIVLTKFMILDVKYLHFYSCGVKGLEAKFGNLRDVVDNMHNCEDILMNFVVADISGWGPLLVGAERVRDRGDPRNEAVEGEGGEVVDPGLSGVKRSGGNHRKRRGQCIREFHKILERMSLRYSYGKDFQQEGRKKQGHARYKVISRDLHCLTFDH</sequence>
<dbReference type="SUPFAM" id="SSF53448">
    <property type="entry name" value="Nucleotide-diphospho-sugar transferases"/>
    <property type="match status" value="1"/>
</dbReference>